<sequence>MENDQEKENKDLKSKEGLNDFFSDLGDDDAIDSDYDEIDQMIDEVMALLENYGNYSGGLITLETIFNFLKERNYPDIEQEDCFEIISRLRTNQVIRDEILYNDLPGFFLYVFKDITITLNGKNLIRLFVQTSPLSLSTIQMKWKNEPDLLLTTLTELQNQKILVVEKELYSIPALTLKN</sequence>
<proteinExistence type="predicted"/>
<accession>A0ABY6HLD1</accession>
<organism evidence="1 2">
    <name type="scientific">Candidatus Lokiarchaeum ossiferum</name>
    <dbReference type="NCBI Taxonomy" id="2951803"/>
    <lineage>
        <taxon>Archaea</taxon>
        <taxon>Promethearchaeati</taxon>
        <taxon>Promethearchaeota</taxon>
        <taxon>Promethearchaeia</taxon>
        <taxon>Promethearchaeales</taxon>
        <taxon>Promethearchaeaceae</taxon>
        <taxon>Candidatus Lokiarchaeum</taxon>
    </lineage>
</organism>
<reference evidence="1" key="1">
    <citation type="submission" date="2022-09" db="EMBL/GenBank/DDBJ databases">
        <title>Actin cytoskeleton and complex cell architecture in an #Asgard archaeon.</title>
        <authorList>
            <person name="Ponce Toledo R.I."/>
            <person name="Schleper C."/>
            <person name="Rodrigues Oliveira T."/>
            <person name="Wollweber F."/>
            <person name="Xu J."/>
            <person name="Rittmann S."/>
            <person name="Klingl A."/>
            <person name="Pilhofer M."/>
        </authorList>
    </citation>
    <scope>NUCLEOTIDE SEQUENCE</scope>
    <source>
        <strain evidence="1">B-35</strain>
    </source>
</reference>
<dbReference type="EMBL" id="CP104013">
    <property type="protein sequence ID" value="UYP44226.1"/>
    <property type="molecule type" value="Genomic_DNA"/>
</dbReference>
<evidence type="ECO:0000313" key="1">
    <source>
        <dbReference type="EMBL" id="UYP44226.1"/>
    </source>
</evidence>
<dbReference type="Proteomes" id="UP001208689">
    <property type="component" value="Chromosome"/>
</dbReference>
<gene>
    <name evidence="1" type="ORF">NEF87_000511</name>
</gene>
<name>A0ABY6HLD1_9ARCH</name>
<protein>
    <submittedName>
        <fullName evidence="1">Uncharacterized protein</fullName>
    </submittedName>
</protein>
<evidence type="ECO:0000313" key="2">
    <source>
        <dbReference type="Proteomes" id="UP001208689"/>
    </source>
</evidence>
<keyword evidence="2" id="KW-1185">Reference proteome</keyword>